<dbReference type="PANTHER" id="PTHR44936">
    <property type="entry name" value="SENSOR PROTEIN CREC"/>
    <property type="match status" value="1"/>
</dbReference>
<gene>
    <name evidence="13" type="ORF">GCM10007094_31490</name>
</gene>
<feature type="transmembrane region" description="Helical" evidence="11">
    <location>
        <begin position="17"/>
        <end position="36"/>
    </location>
</feature>
<dbReference type="Pfam" id="PF02518">
    <property type="entry name" value="HATPase_c"/>
    <property type="match status" value="1"/>
</dbReference>
<dbReference type="RefSeq" id="WP_189437759.1">
    <property type="nucleotide sequence ID" value="NZ_BMXE01000006.1"/>
</dbReference>
<keyword evidence="10" id="KW-0175">Coiled coil</keyword>
<feature type="domain" description="Histidine kinase" evidence="12">
    <location>
        <begin position="250"/>
        <end position="473"/>
    </location>
</feature>
<keyword evidence="6" id="KW-0808">Transferase</keyword>
<evidence type="ECO:0000313" key="13">
    <source>
        <dbReference type="EMBL" id="GHB39925.1"/>
    </source>
</evidence>
<dbReference type="InterPro" id="IPR005467">
    <property type="entry name" value="His_kinase_dom"/>
</dbReference>
<dbReference type="InterPro" id="IPR050980">
    <property type="entry name" value="2C_sensor_his_kinase"/>
</dbReference>
<dbReference type="EC" id="2.7.13.3" evidence="3"/>
<dbReference type="InterPro" id="IPR036097">
    <property type="entry name" value="HisK_dim/P_sf"/>
</dbReference>
<dbReference type="InterPro" id="IPR004358">
    <property type="entry name" value="Sig_transdc_His_kin-like_C"/>
</dbReference>
<evidence type="ECO:0000256" key="5">
    <source>
        <dbReference type="ARBA" id="ARBA00022553"/>
    </source>
</evidence>
<comment type="subcellular location">
    <subcellularLocation>
        <location evidence="2">Cell membrane</location>
        <topology evidence="2">Multi-pass membrane protein</topology>
    </subcellularLocation>
</comment>
<feature type="transmembrane region" description="Helical" evidence="11">
    <location>
        <begin position="177"/>
        <end position="197"/>
    </location>
</feature>
<organism evidence="13 14">
    <name type="scientific">Pseudovibrio japonicus</name>
    <dbReference type="NCBI Taxonomy" id="366534"/>
    <lineage>
        <taxon>Bacteria</taxon>
        <taxon>Pseudomonadati</taxon>
        <taxon>Pseudomonadota</taxon>
        <taxon>Alphaproteobacteria</taxon>
        <taxon>Hyphomicrobiales</taxon>
        <taxon>Stappiaceae</taxon>
        <taxon>Pseudovibrio</taxon>
    </lineage>
</organism>
<evidence type="ECO:0000256" key="10">
    <source>
        <dbReference type="SAM" id="Coils"/>
    </source>
</evidence>
<dbReference type="SUPFAM" id="SSF55874">
    <property type="entry name" value="ATPase domain of HSP90 chaperone/DNA topoisomerase II/histidine kinase"/>
    <property type="match status" value="1"/>
</dbReference>
<dbReference type="Gene3D" id="1.10.287.130">
    <property type="match status" value="1"/>
</dbReference>
<dbReference type="EMBL" id="BMXE01000006">
    <property type="protein sequence ID" value="GHB39925.1"/>
    <property type="molecule type" value="Genomic_DNA"/>
</dbReference>
<proteinExistence type="predicted"/>
<dbReference type="Proteomes" id="UP000637980">
    <property type="component" value="Unassembled WGS sequence"/>
</dbReference>
<comment type="catalytic activity">
    <reaction evidence="1">
        <text>ATP + protein L-histidine = ADP + protein N-phospho-L-histidine.</text>
        <dbReference type="EC" id="2.7.13.3"/>
    </reaction>
</comment>
<keyword evidence="11" id="KW-0472">Membrane</keyword>
<dbReference type="SMART" id="SM00387">
    <property type="entry name" value="HATPase_c"/>
    <property type="match status" value="1"/>
</dbReference>
<evidence type="ECO:0000256" key="11">
    <source>
        <dbReference type="SAM" id="Phobius"/>
    </source>
</evidence>
<dbReference type="InterPro" id="IPR036890">
    <property type="entry name" value="HATPase_C_sf"/>
</dbReference>
<dbReference type="PROSITE" id="PS50109">
    <property type="entry name" value="HIS_KIN"/>
    <property type="match status" value="1"/>
</dbReference>
<reference evidence="14" key="1">
    <citation type="journal article" date="2019" name="Int. J. Syst. Evol. Microbiol.">
        <title>The Global Catalogue of Microorganisms (GCM) 10K type strain sequencing project: providing services to taxonomists for standard genome sequencing and annotation.</title>
        <authorList>
            <consortium name="The Broad Institute Genomics Platform"/>
            <consortium name="The Broad Institute Genome Sequencing Center for Infectious Disease"/>
            <person name="Wu L."/>
            <person name="Ma J."/>
        </authorList>
    </citation>
    <scope>NUCLEOTIDE SEQUENCE [LARGE SCALE GENOMIC DNA]</scope>
    <source>
        <strain evidence="14">KCTC 12861</strain>
    </source>
</reference>
<dbReference type="PANTHER" id="PTHR44936:SF10">
    <property type="entry name" value="SENSOR PROTEIN RSTB"/>
    <property type="match status" value="1"/>
</dbReference>
<keyword evidence="14" id="KW-1185">Reference proteome</keyword>
<evidence type="ECO:0000256" key="7">
    <source>
        <dbReference type="ARBA" id="ARBA00022741"/>
    </source>
</evidence>
<feature type="coiled-coil region" evidence="10">
    <location>
        <begin position="223"/>
        <end position="251"/>
    </location>
</feature>
<keyword evidence="5" id="KW-0597">Phosphoprotein</keyword>
<dbReference type="SMART" id="SM00388">
    <property type="entry name" value="HisKA"/>
    <property type="match status" value="1"/>
</dbReference>
<comment type="caution">
    <text evidence="13">The sequence shown here is derived from an EMBL/GenBank/DDBJ whole genome shotgun (WGS) entry which is preliminary data.</text>
</comment>
<evidence type="ECO:0000256" key="8">
    <source>
        <dbReference type="ARBA" id="ARBA00022777"/>
    </source>
</evidence>
<evidence type="ECO:0000313" key="14">
    <source>
        <dbReference type="Proteomes" id="UP000637980"/>
    </source>
</evidence>
<dbReference type="CDD" id="cd00075">
    <property type="entry name" value="HATPase"/>
    <property type="match status" value="1"/>
</dbReference>
<evidence type="ECO:0000259" key="12">
    <source>
        <dbReference type="PROSITE" id="PS50109"/>
    </source>
</evidence>
<evidence type="ECO:0000256" key="2">
    <source>
        <dbReference type="ARBA" id="ARBA00004651"/>
    </source>
</evidence>
<evidence type="ECO:0000256" key="1">
    <source>
        <dbReference type="ARBA" id="ARBA00000085"/>
    </source>
</evidence>
<keyword evidence="8" id="KW-0418">Kinase</keyword>
<dbReference type="CDD" id="cd00082">
    <property type="entry name" value="HisKA"/>
    <property type="match status" value="1"/>
</dbReference>
<protein>
    <recommendedName>
        <fullName evidence="3">histidine kinase</fullName>
        <ecNumber evidence="3">2.7.13.3</ecNumber>
    </recommendedName>
</protein>
<accession>A0ABQ3ELW2</accession>
<evidence type="ECO:0000256" key="9">
    <source>
        <dbReference type="ARBA" id="ARBA00022840"/>
    </source>
</evidence>
<evidence type="ECO:0000256" key="6">
    <source>
        <dbReference type="ARBA" id="ARBA00022679"/>
    </source>
</evidence>
<dbReference type="Gene3D" id="3.30.565.10">
    <property type="entry name" value="Histidine kinase-like ATPase, C-terminal domain"/>
    <property type="match status" value="1"/>
</dbReference>
<keyword evidence="11" id="KW-1133">Transmembrane helix</keyword>
<evidence type="ECO:0000256" key="4">
    <source>
        <dbReference type="ARBA" id="ARBA00022475"/>
    </source>
</evidence>
<keyword evidence="11" id="KW-0812">Transmembrane</keyword>
<keyword evidence="9" id="KW-0067">ATP-binding</keyword>
<dbReference type="PRINTS" id="PR00344">
    <property type="entry name" value="BCTRLSENSOR"/>
</dbReference>
<dbReference type="InterPro" id="IPR003661">
    <property type="entry name" value="HisK_dim/P_dom"/>
</dbReference>
<dbReference type="SUPFAM" id="SSF47384">
    <property type="entry name" value="Homodimeric domain of signal transducing histidine kinase"/>
    <property type="match status" value="1"/>
</dbReference>
<sequence length="473" mass="52767">MSGLILSLLPRSLERRMVVILIAAVLSIFIVLGLMLDAYNKRELALANSFEAGGELSDYLHMSAQGDVAPTPYAGTYLQVVTAADPDPESSFLPLVIEGEGVQFDASLAFEGTLARLDLITNDRPNVIYQIDDLGVFVRAVTRQDKSAQLYLDLPNEQGGRLITFPLLWQDRMTEPLIFIFAMLSFAAIFVIARRLVHFTSAPFRMLAKYERAELKPWDTEEAVALQDTLVREQEARAQLLEEQKRMLASISHDLRTPATRLRLRLEQIESTKLRNRMMHDVDEMTRLITASLDFLRFNALLEEPQQLSLAALLQSLCDDYMDTGHDVVFVPQRHKLTDQSRNIFGGGGEVELEVEGRAVMNGQPTALRRAFSNLIDNALKYGGAASVEMQSHENDQLLVCISDPGPGIPSHLHEKVFEPFFRNDSVERTRSSSVGLGLSIVKQIIGAHGGEVSLGETPEGKFCIFVKLPREL</sequence>
<dbReference type="InterPro" id="IPR003594">
    <property type="entry name" value="HATPase_dom"/>
</dbReference>
<keyword evidence="7" id="KW-0547">Nucleotide-binding</keyword>
<keyword evidence="4" id="KW-1003">Cell membrane</keyword>
<evidence type="ECO:0000256" key="3">
    <source>
        <dbReference type="ARBA" id="ARBA00012438"/>
    </source>
</evidence>
<name>A0ABQ3ELW2_9HYPH</name>